<dbReference type="EMBL" id="CP037423">
    <property type="protein sequence ID" value="QDV41796.1"/>
    <property type="molecule type" value="Genomic_DNA"/>
</dbReference>
<dbReference type="PROSITE" id="PS51379">
    <property type="entry name" value="4FE4S_FER_2"/>
    <property type="match status" value="3"/>
</dbReference>
<evidence type="ECO:0000313" key="2">
    <source>
        <dbReference type="EMBL" id="QDV41796.1"/>
    </source>
</evidence>
<dbReference type="RefSeq" id="WP_145385484.1">
    <property type="nucleotide sequence ID" value="NZ_CP037423.1"/>
</dbReference>
<dbReference type="OrthoDB" id="9794954at2"/>
<dbReference type="Gene3D" id="3.30.70.20">
    <property type="match status" value="2"/>
</dbReference>
<dbReference type="Proteomes" id="UP000319004">
    <property type="component" value="Chromosome"/>
</dbReference>
<keyword evidence="3" id="KW-1185">Reference proteome</keyword>
<dbReference type="AlphaFoldDB" id="A0A518HLS5"/>
<reference evidence="2 3" key="1">
    <citation type="submission" date="2019-03" db="EMBL/GenBank/DDBJ databases">
        <title>Deep-cultivation of Planctomycetes and their phenomic and genomic characterization uncovers novel biology.</title>
        <authorList>
            <person name="Wiegand S."/>
            <person name="Jogler M."/>
            <person name="Boedeker C."/>
            <person name="Pinto D."/>
            <person name="Vollmers J."/>
            <person name="Rivas-Marin E."/>
            <person name="Kohn T."/>
            <person name="Peeters S.H."/>
            <person name="Heuer A."/>
            <person name="Rast P."/>
            <person name="Oberbeckmann S."/>
            <person name="Bunk B."/>
            <person name="Jeske O."/>
            <person name="Meyerdierks A."/>
            <person name="Storesund J.E."/>
            <person name="Kallscheuer N."/>
            <person name="Luecker S."/>
            <person name="Lage O.M."/>
            <person name="Pohl T."/>
            <person name="Merkel B.J."/>
            <person name="Hornburger P."/>
            <person name="Mueller R.-W."/>
            <person name="Bruemmer F."/>
            <person name="Labrenz M."/>
            <person name="Spormann A.M."/>
            <person name="Op den Camp H."/>
            <person name="Overmann J."/>
            <person name="Amann R."/>
            <person name="Jetten M.S.M."/>
            <person name="Mascher T."/>
            <person name="Medema M.H."/>
            <person name="Devos D.P."/>
            <person name="Kaster A.-K."/>
            <person name="Ovreas L."/>
            <person name="Rohde M."/>
            <person name="Galperin M.Y."/>
            <person name="Jogler C."/>
        </authorList>
    </citation>
    <scope>NUCLEOTIDE SEQUENCE [LARGE SCALE GENOMIC DNA]</scope>
    <source>
        <strain evidence="2 3">Enr13</strain>
    </source>
</reference>
<organism evidence="2 3">
    <name type="scientific">Stieleria neptunia</name>
    <dbReference type="NCBI Taxonomy" id="2527979"/>
    <lineage>
        <taxon>Bacteria</taxon>
        <taxon>Pseudomonadati</taxon>
        <taxon>Planctomycetota</taxon>
        <taxon>Planctomycetia</taxon>
        <taxon>Pirellulales</taxon>
        <taxon>Pirellulaceae</taxon>
        <taxon>Stieleria</taxon>
    </lineage>
</organism>
<evidence type="ECO:0000313" key="3">
    <source>
        <dbReference type="Proteomes" id="UP000319004"/>
    </source>
</evidence>
<accession>A0A518HLS5</accession>
<dbReference type="InterPro" id="IPR006311">
    <property type="entry name" value="TAT_signal"/>
</dbReference>
<evidence type="ECO:0000259" key="1">
    <source>
        <dbReference type="PROSITE" id="PS51379"/>
    </source>
</evidence>
<dbReference type="InterPro" id="IPR017896">
    <property type="entry name" value="4Fe4S_Fe-S-bd"/>
</dbReference>
<feature type="domain" description="4Fe-4S ferredoxin-type" evidence="1">
    <location>
        <begin position="149"/>
        <end position="181"/>
    </location>
</feature>
<protein>
    <submittedName>
        <fullName evidence="2">4Fe-4S dicluster domain protein</fullName>
    </submittedName>
</protein>
<name>A0A518HLS5_9BACT</name>
<feature type="domain" description="4Fe-4S ferredoxin-type" evidence="1">
    <location>
        <begin position="123"/>
        <end position="142"/>
    </location>
</feature>
<sequence length="216" mass="23260" precursor="true">MNGEKQTDRRGFLADGARVAGVVSAGVLGGFLAGRRGQAEENRWQIDPDKCVGCGNCATHCVLDESAVKCVQCFDMCGFCNRCTGYYTLDGLDSRDTAAEDLLCPTEAIIRTFVEGKAGQNFYEYTIDTDACIGCALCVKGCALMNGSLYLQVMQDRCVNCNECAIAVACPSDAFVNVSSDKPYRLKRVALGVMRQKAGKADKAAQKLIDQVQADE</sequence>
<dbReference type="Pfam" id="PF00037">
    <property type="entry name" value="Fer4"/>
    <property type="match status" value="1"/>
</dbReference>
<proteinExistence type="predicted"/>
<gene>
    <name evidence="2" type="ORF">Enr13x_16390</name>
</gene>
<dbReference type="PROSITE" id="PS51318">
    <property type="entry name" value="TAT"/>
    <property type="match status" value="1"/>
</dbReference>
<dbReference type="SUPFAM" id="SSF54862">
    <property type="entry name" value="4Fe-4S ferredoxins"/>
    <property type="match status" value="2"/>
</dbReference>
<feature type="domain" description="4Fe-4S ferredoxin-type" evidence="1">
    <location>
        <begin position="42"/>
        <end position="61"/>
    </location>
</feature>
<dbReference type="KEGG" id="snep:Enr13x_16390"/>